<proteinExistence type="predicted"/>
<dbReference type="InterPro" id="IPR012347">
    <property type="entry name" value="Ferritin-like"/>
</dbReference>
<dbReference type="PANTHER" id="PTHR30458:SF0">
    <property type="entry name" value="1,2-PHENYLACETYL-COA EPOXIDASE, SUBUNIT C"/>
    <property type="match status" value="1"/>
</dbReference>
<dbReference type="InterPro" id="IPR052703">
    <property type="entry name" value="Aromatic_CoA_ox/epox"/>
</dbReference>
<dbReference type="InterPro" id="IPR011882">
    <property type="entry name" value="PaaC"/>
</dbReference>
<dbReference type="PIRSF" id="PIRSF037834">
    <property type="entry name" value="PA_CoA_Oase3"/>
    <property type="match status" value="1"/>
</dbReference>
<sequence length="273" mass="29973">MTTPSITVSPDPQLQYLLRLADTCLIHAQRLAEWCGHAPILEEDIALTNLSLDLIGQSRALYSHAATVEQRLTGVTRDEDTYAFLREERDYRNPTLVELPLRRGISGPAEDFAGTVLRNLLVATLLKQVWEALSAPGGTADAELAAIAAKSLKEARYHQQHSADWVVRLGDGTEESARRLRDALQRQWPYVAELFESDAVDAAAAAAGLGPRMADLRAAWDAEINQVFTTAGLTTPKATPFRSTGRQGVHSEHMGFLLAEMQSLQRAYPGGVW</sequence>
<reference evidence="1" key="1">
    <citation type="submission" date="2022-04" db="EMBL/GenBank/DDBJ databases">
        <title>Whole genome sequence of Sphaerotilus sp. FB-5.</title>
        <authorList>
            <person name="Takeda M."/>
            <person name="Narihara S."/>
            <person name="Akimoto M."/>
            <person name="Akimoto R."/>
            <person name="Nishiyashiki S."/>
            <person name="Murakami T."/>
        </authorList>
    </citation>
    <scope>NUCLEOTIDE SEQUENCE</scope>
    <source>
        <strain evidence="1">FB-5</strain>
    </source>
</reference>
<dbReference type="NCBIfam" id="TIGR02158">
    <property type="entry name" value="PA_CoA_Oxy3"/>
    <property type="match status" value="1"/>
</dbReference>
<evidence type="ECO:0000313" key="1">
    <source>
        <dbReference type="EMBL" id="BDI05238.1"/>
    </source>
</evidence>
<dbReference type="EMBL" id="AP025730">
    <property type="protein sequence ID" value="BDI05238.1"/>
    <property type="molecule type" value="Genomic_DNA"/>
</dbReference>
<dbReference type="Pfam" id="PF05138">
    <property type="entry name" value="PaaA_PaaC"/>
    <property type="match status" value="1"/>
</dbReference>
<keyword evidence="2" id="KW-1185">Reference proteome</keyword>
<dbReference type="InterPro" id="IPR009078">
    <property type="entry name" value="Ferritin-like_SF"/>
</dbReference>
<name>A0ABN6PMM7_9BURK</name>
<dbReference type="PANTHER" id="PTHR30458">
    <property type="entry name" value="PHENYLACETIC ACID DEGRADATION PROTEIN PAA"/>
    <property type="match status" value="1"/>
</dbReference>
<dbReference type="RefSeq" id="WP_251973288.1">
    <property type="nucleotide sequence ID" value="NZ_AP025730.1"/>
</dbReference>
<dbReference type="InterPro" id="IPR007814">
    <property type="entry name" value="PaaA_PaaC"/>
</dbReference>
<evidence type="ECO:0000313" key="2">
    <source>
        <dbReference type="Proteomes" id="UP001057498"/>
    </source>
</evidence>
<organism evidence="1 2">
    <name type="scientific">Sphaerotilus microaerophilus</name>
    <dbReference type="NCBI Taxonomy" id="2914710"/>
    <lineage>
        <taxon>Bacteria</taxon>
        <taxon>Pseudomonadati</taxon>
        <taxon>Pseudomonadota</taxon>
        <taxon>Betaproteobacteria</taxon>
        <taxon>Burkholderiales</taxon>
        <taxon>Sphaerotilaceae</taxon>
        <taxon>Sphaerotilus</taxon>
    </lineage>
</organism>
<protein>
    <submittedName>
        <fullName evidence="1">Phenylacetic acid degradation protein</fullName>
    </submittedName>
</protein>
<dbReference type="Gene3D" id="1.20.1260.10">
    <property type="match status" value="1"/>
</dbReference>
<dbReference type="SUPFAM" id="SSF47240">
    <property type="entry name" value="Ferritin-like"/>
    <property type="match status" value="1"/>
</dbReference>
<accession>A0ABN6PMM7</accession>
<gene>
    <name evidence="1" type="primary">paaC</name>
    <name evidence="1" type="ORF">CATMQ487_22080</name>
</gene>
<dbReference type="Proteomes" id="UP001057498">
    <property type="component" value="Chromosome"/>
</dbReference>